<dbReference type="OrthoDB" id="581105at2"/>
<proteinExistence type="predicted"/>
<evidence type="ECO:0000313" key="1">
    <source>
        <dbReference type="EMBL" id="ANZ37516.1"/>
    </source>
</evidence>
<reference evidence="1 2" key="1">
    <citation type="submission" date="2016-07" db="EMBL/GenBank/DDBJ databases">
        <title>Complete genome sequence of the Lentzea guizhouensis DHS C013.</title>
        <authorList>
            <person name="Cao C."/>
        </authorList>
    </citation>
    <scope>NUCLEOTIDE SEQUENCE [LARGE SCALE GENOMIC DNA]</scope>
    <source>
        <strain evidence="1 2">DHS C013</strain>
    </source>
</reference>
<organism evidence="1 2">
    <name type="scientific">Lentzea guizhouensis</name>
    <dbReference type="NCBI Taxonomy" id="1586287"/>
    <lineage>
        <taxon>Bacteria</taxon>
        <taxon>Bacillati</taxon>
        <taxon>Actinomycetota</taxon>
        <taxon>Actinomycetes</taxon>
        <taxon>Pseudonocardiales</taxon>
        <taxon>Pseudonocardiaceae</taxon>
        <taxon>Lentzea</taxon>
    </lineage>
</organism>
<gene>
    <name evidence="1" type="ORF">BBK82_17110</name>
</gene>
<sequence length="188" mass="20526">MALRLARELQDPVMQAEVLCQLGWGSLQHDRFSEARGYLEAARQVIIGQEGYLLSFIEFGLSGVFAGLGHHRRAFWHANVSLGLLHADVGGAASRPLQAMARARQMAGDHVDAVALCKRALRAESAYEAPRIHALLMETLGESLRGTGDVERAIGCWREALTIFEEGGDHRAPELRDRLAKLVSATSG</sequence>
<dbReference type="EMBL" id="CP016793">
    <property type="protein sequence ID" value="ANZ37516.1"/>
    <property type="molecule type" value="Genomic_DNA"/>
</dbReference>
<dbReference type="AlphaFoldDB" id="A0A1B2HII3"/>
<keyword evidence="2" id="KW-1185">Reference proteome</keyword>
<dbReference type="KEGG" id="led:BBK82_17110"/>
<dbReference type="SUPFAM" id="SSF48452">
    <property type="entry name" value="TPR-like"/>
    <property type="match status" value="1"/>
</dbReference>
<dbReference type="RefSeq" id="WP_065915904.1">
    <property type="nucleotide sequence ID" value="NZ_CP016793.1"/>
</dbReference>
<name>A0A1B2HII3_9PSEU</name>
<dbReference type="Gene3D" id="1.25.40.10">
    <property type="entry name" value="Tetratricopeptide repeat domain"/>
    <property type="match status" value="1"/>
</dbReference>
<evidence type="ECO:0000313" key="2">
    <source>
        <dbReference type="Proteomes" id="UP000093053"/>
    </source>
</evidence>
<protein>
    <recommendedName>
        <fullName evidence="3">MalT-like TPR region domain-containing protein</fullName>
    </recommendedName>
</protein>
<dbReference type="InterPro" id="IPR011990">
    <property type="entry name" value="TPR-like_helical_dom_sf"/>
</dbReference>
<dbReference type="Proteomes" id="UP000093053">
    <property type="component" value="Chromosome"/>
</dbReference>
<accession>A0A1B2HII3</accession>
<dbReference type="STRING" id="1586287.BBK82_17110"/>
<evidence type="ECO:0008006" key="3">
    <source>
        <dbReference type="Google" id="ProtNLM"/>
    </source>
</evidence>